<accession>A0A9R1WZ65</accession>
<proteinExistence type="predicted"/>
<feature type="compositionally biased region" description="Basic residues" evidence="1">
    <location>
        <begin position="30"/>
        <end position="42"/>
    </location>
</feature>
<reference evidence="2 3" key="1">
    <citation type="journal article" date="2017" name="Nat. Commun.">
        <title>Genome assembly with in vitro proximity ligation data and whole-genome triplication in lettuce.</title>
        <authorList>
            <person name="Reyes-Chin-Wo S."/>
            <person name="Wang Z."/>
            <person name="Yang X."/>
            <person name="Kozik A."/>
            <person name="Arikit S."/>
            <person name="Song C."/>
            <person name="Xia L."/>
            <person name="Froenicke L."/>
            <person name="Lavelle D.O."/>
            <person name="Truco M.J."/>
            <person name="Xia R."/>
            <person name="Zhu S."/>
            <person name="Xu C."/>
            <person name="Xu H."/>
            <person name="Xu X."/>
            <person name="Cox K."/>
            <person name="Korf I."/>
            <person name="Meyers B.C."/>
            <person name="Michelmore R.W."/>
        </authorList>
    </citation>
    <scope>NUCLEOTIDE SEQUENCE [LARGE SCALE GENOMIC DNA]</scope>
    <source>
        <strain evidence="3">cv. Salinas</strain>
        <tissue evidence="2">Seedlings</tissue>
    </source>
</reference>
<sequence>MEESCLPKIPGAPAEPRGAGSEPASALKSRAPRQKALARQRRSQCQDKGYGQAIRIARYKRAHSGALKHQTGEQTGGQGQACIIWRHPFFVTKNEEKTIVSAKSMVSDGGDGVEGIQNNPICFMTPLDDVLPPITATSEPTGEGSSMLTTTPPIA</sequence>
<dbReference type="Proteomes" id="UP000235145">
    <property type="component" value="Unassembled WGS sequence"/>
</dbReference>
<feature type="region of interest" description="Disordered" evidence="1">
    <location>
        <begin position="1"/>
        <end position="48"/>
    </location>
</feature>
<evidence type="ECO:0000256" key="1">
    <source>
        <dbReference type="SAM" id="MobiDB-lite"/>
    </source>
</evidence>
<evidence type="ECO:0000313" key="3">
    <source>
        <dbReference type="Proteomes" id="UP000235145"/>
    </source>
</evidence>
<name>A0A9R1WZ65_LACSA</name>
<evidence type="ECO:0000313" key="2">
    <source>
        <dbReference type="EMBL" id="KAJ0190622.1"/>
    </source>
</evidence>
<gene>
    <name evidence="2" type="ORF">LSAT_V11C800388650</name>
</gene>
<dbReference type="EMBL" id="NBSK02000008">
    <property type="protein sequence ID" value="KAJ0190622.1"/>
    <property type="molecule type" value="Genomic_DNA"/>
</dbReference>
<feature type="region of interest" description="Disordered" evidence="1">
    <location>
        <begin position="136"/>
        <end position="155"/>
    </location>
</feature>
<dbReference type="AlphaFoldDB" id="A0A9R1WZ65"/>
<comment type="caution">
    <text evidence="2">The sequence shown here is derived from an EMBL/GenBank/DDBJ whole genome shotgun (WGS) entry which is preliminary data.</text>
</comment>
<keyword evidence="3" id="KW-1185">Reference proteome</keyword>
<organism evidence="2 3">
    <name type="scientific">Lactuca sativa</name>
    <name type="common">Garden lettuce</name>
    <dbReference type="NCBI Taxonomy" id="4236"/>
    <lineage>
        <taxon>Eukaryota</taxon>
        <taxon>Viridiplantae</taxon>
        <taxon>Streptophyta</taxon>
        <taxon>Embryophyta</taxon>
        <taxon>Tracheophyta</taxon>
        <taxon>Spermatophyta</taxon>
        <taxon>Magnoliopsida</taxon>
        <taxon>eudicotyledons</taxon>
        <taxon>Gunneridae</taxon>
        <taxon>Pentapetalae</taxon>
        <taxon>asterids</taxon>
        <taxon>campanulids</taxon>
        <taxon>Asterales</taxon>
        <taxon>Asteraceae</taxon>
        <taxon>Cichorioideae</taxon>
        <taxon>Cichorieae</taxon>
        <taxon>Lactucinae</taxon>
        <taxon>Lactuca</taxon>
    </lineage>
</organism>
<protein>
    <submittedName>
        <fullName evidence="2">Uncharacterized protein</fullName>
    </submittedName>
</protein>